<sequence length="202" mass="22906">MIIFVGLDEDRNINALSTFKTDKTPIELDNQAVEILADLDGFYISGDKLMYSVELSESKKLAEKEKKAKEEAEITLEYLKNKEVLDSLDDEAALMVVALYPKWQADISLKAGERIRHKDVLYRVLTAHITQETWTPDQAPSLFSKILIEDPTVIPEWEQPDSTNGYSIGDQVTHNGKTYKSLVDNNVWEPGVTGTETLWEEI</sequence>
<dbReference type="InterPro" id="IPR003610">
    <property type="entry name" value="CBM5/12"/>
</dbReference>
<dbReference type="GO" id="GO:0005576">
    <property type="term" value="C:extracellular region"/>
    <property type="evidence" value="ECO:0007669"/>
    <property type="project" value="InterPro"/>
</dbReference>
<evidence type="ECO:0000313" key="5">
    <source>
        <dbReference type="Proteomes" id="UP000186341"/>
    </source>
</evidence>
<dbReference type="EMBL" id="MPJW01000088">
    <property type="protein sequence ID" value="OLU41295.1"/>
    <property type="molecule type" value="Genomic_DNA"/>
</dbReference>
<proteinExistence type="predicted"/>
<dbReference type="SMART" id="SM00495">
    <property type="entry name" value="ChtBD3"/>
    <property type="match status" value="2"/>
</dbReference>
<keyword evidence="2" id="KW-0175">Coiled coil</keyword>
<gene>
    <name evidence="4" type="ORF">BO222_03480</name>
</gene>
<feature type="domain" description="Chitin-binding type-3" evidence="3">
    <location>
        <begin position="100"/>
        <end position="146"/>
    </location>
</feature>
<keyword evidence="1" id="KW-0378">Hydrolase</keyword>
<evidence type="ECO:0000256" key="1">
    <source>
        <dbReference type="ARBA" id="ARBA00022801"/>
    </source>
</evidence>
<comment type="caution">
    <text evidence="4">The sequence shown here is derived from an EMBL/GenBank/DDBJ whole genome shotgun (WGS) entry which is preliminary data.</text>
</comment>
<dbReference type="AlphaFoldDB" id="A0A1U7NHJ8"/>
<name>A0A1U7NHJ8_9FIRM</name>
<dbReference type="RefSeq" id="WP_075818381.1">
    <property type="nucleotide sequence ID" value="NZ_MPJW01000088.1"/>
</dbReference>
<dbReference type="GO" id="GO:0030246">
    <property type="term" value="F:carbohydrate binding"/>
    <property type="evidence" value="ECO:0007669"/>
    <property type="project" value="InterPro"/>
</dbReference>
<dbReference type="Pfam" id="PF02839">
    <property type="entry name" value="CBM_5_12"/>
    <property type="match status" value="2"/>
</dbReference>
<dbReference type="InterPro" id="IPR036573">
    <property type="entry name" value="CBM_sf_5/12"/>
</dbReference>
<dbReference type="GeneID" id="82202284"/>
<dbReference type="Proteomes" id="UP000186341">
    <property type="component" value="Unassembled WGS sequence"/>
</dbReference>
<protein>
    <recommendedName>
        <fullName evidence="3">Chitin-binding type-3 domain-containing protein</fullName>
    </recommendedName>
</protein>
<feature type="coiled-coil region" evidence="2">
    <location>
        <begin position="52"/>
        <end position="82"/>
    </location>
</feature>
<evidence type="ECO:0000313" key="4">
    <source>
        <dbReference type="EMBL" id="OLU41295.1"/>
    </source>
</evidence>
<keyword evidence="5" id="KW-1185">Reference proteome</keyword>
<dbReference type="Gene3D" id="2.10.10.90">
    <property type="match status" value="1"/>
</dbReference>
<reference evidence="4 5" key="1">
    <citation type="submission" date="2016-11" db="EMBL/GenBank/DDBJ databases">
        <title>Description of two novel members of the family Erysipelotrichaceae: Ileibacterium lipovorans gen. nov., sp. nov. and Dubosiella newyorkensis, gen. nov., sp. nov.</title>
        <authorList>
            <person name="Cox L.M."/>
            <person name="Sohn J."/>
            <person name="Tyrrell K.L."/>
            <person name="Citron D.M."/>
            <person name="Lawson P.A."/>
            <person name="Patel N.B."/>
            <person name="Iizumi T."/>
            <person name="Perez-Perez G.I."/>
            <person name="Goldstein E.J."/>
            <person name="Blaser M.J."/>
        </authorList>
    </citation>
    <scope>NUCLEOTIDE SEQUENCE [LARGE SCALE GENOMIC DNA]</scope>
    <source>
        <strain evidence="4 5">NYU-BL-A3</strain>
    </source>
</reference>
<evidence type="ECO:0000259" key="3">
    <source>
        <dbReference type="SMART" id="SM00495"/>
    </source>
</evidence>
<dbReference type="OrthoDB" id="1849628at2"/>
<feature type="domain" description="Chitin-binding type-3" evidence="3">
    <location>
        <begin position="154"/>
        <end position="202"/>
    </location>
</feature>
<dbReference type="GO" id="GO:0004553">
    <property type="term" value="F:hydrolase activity, hydrolyzing O-glycosyl compounds"/>
    <property type="evidence" value="ECO:0007669"/>
    <property type="project" value="InterPro"/>
</dbReference>
<organism evidence="4 5">
    <name type="scientific">Ileibacterium valens</name>
    <dbReference type="NCBI Taxonomy" id="1862668"/>
    <lineage>
        <taxon>Bacteria</taxon>
        <taxon>Bacillati</taxon>
        <taxon>Bacillota</taxon>
        <taxon>Erysipelotrichia</taxon>
        <taxon>Erysipelotrichales</taxon>
        <taxon>Erysipelotrichaceae</taxon>
        <taxon>Ileibacterium</taxon>
    </lineage>
</organism>
<dbReference type="SUPFAM" id="SSF51055">
    <property type="entry name" value="Carbohydrate binding domain"/>
    <property type="match status" value="1"/>
</dbReference>
<evidence type="ECO:0000256" key="2">
    <source>
        <dbReference type="SAM" id="Coils"/>
    </source>
</evidence>
<dbReference type="CDD" id="cd12214">
    <property type="entry name" value="ChiA1_BD"/>
    <property type="match status" value="1"/>
</dbReference>
<dbReference type="GO" id="GO:0005975">
    <property type="term" value="P:carbohydrate metabolic process"/>
    <property type="evidence" value="ECO:0007669"/>
    <property type="project" value="InterPro"/>
</dbReference>
<accession>A0A1U7NHJ8</accession>